<organism evidence="6 7">
    <name type="scientific">Mycolicibacterium moriokaense</name>
    <dbReference type="NCBI Taxonomy" id="39691"/>
    <lineage>
        <taxon>Bacteria</taxon>
        <taxon>Bacillati</taxon>
        <taxon>Actinomycetota</taxon>
        <taxon>Actinomycetes</taxon>
        <taxon>Mycobacteriales</taxon>
        <taxon>Mycobacteriaceae</taxon>
        <taxon>Mycolicibacterium</taxon>
    </lineage>
</organism>
<keyword evidence="7" id="KW-1185">Reference proteome</keyword>
<name>A0A318HJE4_9MYCO</name>
<protein>
    <submittedName>
        <fullName evidence="6">Protein-S-isoprenylcysteine O-methyltransferase Ste14</fullName>
    </submittedName>
</protein>
<reference evidence="6 7" key="2">
    <citation type="submission" date="2018-06" db="EMBL/GenBank/DDBJ databases">
        <title>Sequencing of bacterial isolates from soil warming experiment in Harvard Forest, Massachusetts, USA.</title>
        <authorList>
            <person name="Deangelis K.PhD."/>
        </authorList>
    </citation>
    <scope>NUCLEOTIDE SEQUENCE [LARGE SCALE GENOMIC DNA]</scope>
    <source>
        <strain evidence="6 7">GAS496</strain>
    </source>
</reference>
<sequence length="224" mass="24656">MKRWIQPIVASLSGLVFFGAVLFGPAGTFDYWQAWVFIAVYAVMSTGPTVYWGLRKPEVLRRRMRSGPIAETRPAQKVATVGIVTTVVAVCIVSALDHRFGWSHVPIPMVVVGNILVAAGLGMALMVVNQNEYAAATITVEAQQPVISTGLYGVVRHPMYAFASLMIVGMPLALDSYWGLVTLVPAVAVFAFRIIDEEKLLRQELTGYGEYTHKVRYRLVPGVW</sequence>
<dbReference type="InterPro" id="IPR007318">
    <property type="entry name" value="Phopholipid_MeTrfase"/>
</dbReference>
<proteinExistence type="predicted"/>
<keyword evidence="6" id="KW-0489">Methyltransferase</keyword>
<evidence type="ECO:0000256" key="3">
    <source>
        <dbReference type="ARBA" id="ARBA00022989"/>
    </source>
</evidence>
<dbReference type="AlphaFoldDB" id="A0A318HJE4"/>
<dbReference type="PANTHER" id="PTHR43847:SF1">
    <property type="entry name" value="BLL3993 PROTEIN"/>
    <property type="match status" value="1"/>
</dbReference>
<evidence type="ECO:0000313" key="6">
    <source>
        <dbReference type="EMBL" id="PXX08166.1"/>
    </source>
</evidence>
<dbReference type="GO" id="GO:0008168">
    <property type="term" value="F:methyltransferase activity"/>
    <property type="evidence" value="ECO:0007669"/>
    <property type="project" value="UniProtKB-KW"/>
</dbReference>
<gene>
    <name evidence="6" type="ORF">C8E89_109182</name>
</gene>
<reference evidence="7" key="1">
    <citation type="submission" date="2018-05" db="EMBL/GenBank/DDBJ databases">
        <authorList>
            <person name="Deangelis K."/>
            <person name="Huntemann M."/>
            <person name="Clum A."/>
            <person name="Pillay M."/>
            <person name="Palaniappan K."/>
            <person name="Varghese N."/>
            <person name="Mikhailova N."/>
            <person name="Stamatis D."/>
            <person name="Reddy T."/>
            <person name="Daum C."/>
            <person name="Shapiro N."/>
            <person name="Ivanova N."/>
            <person name="Kyrpides N."/>
            <person name="Woyke T."/>
        </authorList>
    </citation>
    <scope>NUCLEOTIDE SEQUENCE [LARGE SCALE GENOMIC DNA]</scope>
    <source>
        <strain evidence="7">GAS496</strain>
    </source>
</reference>
<dbReference type="GO" id="GO:0032259">
    <property type="term" value="P:methylation"/>
    <property type="evidence" value="ECO:0007669"/>
    <property type="project" value="UniProtKB-KW"/>
</dbReference>
<dbReference type="Proteomes" id="UP000247781">
    <property type="component" value="Unassembled WGS sequence"/>
</dbReference>
<evidence type="ECO:0000256" key="2">
    <source>
        <dbReference type="ARBA" id="ARBA00022692"/>
    </source>
</evidence>
<evidence type="ECO:0000313" key="7">
    <source>
        <dbReference type="Proteomes" id="UP000247781"/>
    </source>
</evidence>
<feature type="transmembrane region" description="Helical" evidence="5">
    <location>
        <begin position="75"/>
        <end position="95"/>
    </location>
</feature>
<feature type="transmembrane region" description="Helical" evidence="5">
    <location>
        <begin position="7"/>
        <end position="26"/>
    </location>
</feature>
<keyword evidence="3 5" id="KW-1133">Transmembrane helix</keyword>
<comment type="caution">
    <text evidence="6">The sequence shown here is derived from an EMBL/GenBank/DDBJ whole genome shotgun (WGS) entry which is preliminary data.</text>
</comment>
<dbReference type="PANTHER" id="PTHR43847">
    <property type="entry name" value="BLL3993 PROTEIN"/>
    <property type="match status" value="1"/>
</dbReference>
<keyword evidence="2 5" id="KW-0812">Transmembrane</keyword>
<evidence type="ECO:0000256" key="5">
    <source>
        <dbReference type="SAM" id="Phobius"/>
    </source>
</evidence>
<feature type="transmembrane region" description="Helical" evidence="5">
    <location>
        <begin position="32"/>
        <end position="54"/>
    </location>
</feature>
<accession>A0A318HJE4</accession>
<dbReference type="Pfam" id="PF04191">
    <property type="entry name" value="PEMT"/>
    <property type="match status" value="1"/>
</dbReference>
<feature type="transmembrane region" description="Helical" evidence="5">
    <location>
        <begin position="149"/>
        <end position="170"/>
    </location>
</feature>
<evidence type="ECO:0000256" key="1">
    <source>
        <dbReference type="ARBA" id="ARBA00004127"/>
    </source>
</evidence>
<keyword evidence="6" id="KW-0808">Transferase</keyword>
<dbReference type="RefSeq" id="WP_110316939.1">
    <property type="nucleotide sequence ID" value="NZ_QJJU01000009.1"/>
</dbReference>
<feature type="transmembrane region" description="Helical" evidence="5">
    <location>
        <begin position="107"/>
        <end position="128"/>
    </location>
</feature>
<dbReference type="GO" id="GO:0012505">
    <property type="term" value="C:endomembrane system"/>
    <property type="evidence" value="ECO:0007669"/>
    <property type="project" value="UniProtKB-SubCell"/>
</dbReference>
<comment type="subcellular location">
    <subcellularLocation>
        <location evidence="1">Endomembrane system</location>
        <topology evidence="1">Multi-pass membrane protein</topology>
    </subcellularLocation>
</comment>
<keyword evidence="4 5" id="KW-0472">Membrane</keyword>
<feature type="transmembrane region" description="Helical" evidence="5">
    <location>
        <begin position="176"/>
        <end position="195"/>
    </location>
</feature>
<dbReference type="Gene3D" id="1.20.120.1630">
    <property type="match status" value="1"/>
</dbReference>
<evidence type="ECO:0000256" key="4">
    <source>
        <dbReference type="ARBA" id="ARBA00023136"/>
    </source>
</evidence>
<dbReference type="OrthoDB" id="7203053at2"/>
<dbReference type="EMBL" id="QJJU01000009">
    <property type="protein sequence ID" value="PXX08166.1"/>
    <property type="molecule type" value="Genomic_DNA"/>
</dbReference>
<dbReference type="InterPro" id="IPR052527">
    <property type="entry name" value="Metal_cation-efflux_comp"/>
</dbReference>